<dbReference type="Pfam" id="PF01535">
    <property type="entry name" value="PPR"/>
    <property type="match status" value="1"/>
</dbReference>
<accession>A0A498KAU1</accession>
<comment type="caution">
    <text evidence="2">The sequence shown here is derived from an EMBL/GenBank/DDBJ whole genome shotgun (WGS) entry which is preliminary data.</text>
</comment>
<keyword evidence="1" id="KW-0677">Repeat</keyword>
<dbReference type="PANTHER" id="PTHR47928:SF146">
    <property type="entry name" value="DYW DOMAIN-CONTAINING PROTEIN"/>
    <property type="match status" value="1"/>
</dbReference>
<evidence type="ECO:0000256" key="1">
    <source>
        <dbReference type="ARBA" id="ARBA00022737"/>
    </source>
</evidence>
<dbReference type="AlphaFoldDB" id="A0A498KAU1"/>
<organism evidence="2 3">
    <name type="scientific">Malus domestica</name>
    <name type="common">Apple</name>
    <name type="synonym">Pyrus malus</name>
    <dbReference type="NCBI Taxonomy" id="3750"/>
    <lineage>
        <taxon>Eukaryota</taxon>
        <taxon>Viridiplantae</taxon>
        <taxon>Streptophyta</taxon>
        <taxon>Embryophyta</taxon>
        <taxon>Tracheophyta</taxon>
        <taxon>Spermatophyta</taxon>
        <taxon>Magnoliopsida</taxon>
        <taxon>eudicotyledons</taxon>
        <taxon>Gunneridae</taxon>
        <taxon>Pentapetalae</taxon>
        <taxon>rosids</taxon>
        <taxon>fabids</taxon>
        <taxon>Rosales</taxon>
        <taxon>Rosaceae</taxon>
        <taxon>Amygdaloideae</taxon>
        <taxon>Maleae</taxon>
        <taxon>Malus</taxon>
    </lineage>
</organism>
<dbReference type="InterPro" id="IPR050421">
    <property type="entry name" value="PPR"/>
</dbReference>
<gene>
    <name evidence="2" type="ORF">DVH24_038835</name>
</gene>
<protein>
    <recommendedName>
        <fullName evidence="4">Pentacotripeptide-repeat region of PRORP domain-containing protein</fullName>
    </recommendedName>
</protein>
<sequence>MITGLVKWGELELARHGGLMDKGLNFFRKMIDKYEMALDIKHYSCLIDMLMRAGRLKVAEKNGFGDSVQYC</sequence>
<dbReference type="Gene3D" id="1.25.40.10">
    <property type="entry name" value="Tetratricopeptide repeat domain"/>
    <property type="match status" value="1"/>
</dbReference>
<dbReference type="EMBL" id="RDQH01000329">
    <property type="protein sequence ID" value="RXI04561.1"/>
    <property type="molecule type" value="Genomic_DNA"/>
</dbReference>
<dbReference type="InterPro" id="IPR011990">
    <property type="entry name" value="TPR-like_helical_dom_sf"/>
</dbReference>
<evidence type="ECO:0000313" key="3">
    <source>
        <dbReference type="Proteomes" id="UP000290289"/>
    </source>
</evidence>
<keyword evidence="3" id="KW-1185">Reference proteome</keyword>
<proteinExistence type="predicted"/>
<dbReference type="Proteomes" id="UP000290289">
    <property type="component" value="Chromosome 3"/>
</dbReference>
<evidence type="ECO:0000313" key="2">
    <source>
        <dbReference type="EMBL" id="RXI04561.1"/>
    </source>
</evidence>
<evidence type="ECO:0008006" key="4">
    <source>
        <dbReference type="Google" id="ProtNLM"/>
    </source>
</evidence>
<dbReference type="PANTHER" id="PTHR47928">
    <property type="entry name" value="REPEAT-CONTAINING PROTEIN, PUTATIVE-RELATED"/>
    <property type="match status" value="1"/>
</dbReference>
<name>A0A498KAU1_MALDO</name>
<dbReference type="InterPro" id="IPR002885">
    <property type="entry name" value="PPR_rpt"/>
</dbReference>
<reference evidence="2 3" key="1">
    <citation type="submission" date="2018-10" db="EMBL/GenBank/DDBJ databases">
        <title>A high-quality apple genome assembly.</title>
        <authorList>
            <person name="Hu J."/>
        </authorList>
    </citation>
    <scope>NUCLEOTIDE SEQUENCE [LARGE SCALE GENOMIC DNA]</scope>
    <source>
        <strain evidence="3">cv. HFTH1</strain>
        <tissue evidence="2">Young leaf</tissue>
    </source>
</reference>